<proteinExistence type="predicted"/>
<dbReference type="SUPFAM" id="SSF47413">
    <property type="entry name" value="lambda repressor-like DNA-binding domains"/>
    <property type="match status" value="1"/>
</dbReference>
<dbReference type="EMBL" id="JAUSZS010000004">
    <property type="protein sequence ID" value="MDQ0933767.1"/>
    <property type="molecule type" value="Genomic_DNA"/>
</dbReference>
<gene>
    <name evidence="2" type="ORF">QFZ49_003707</name>
</gene>
<sequence length="146" mass="16337">MRPMAATDGPPRETPPSPERRTHLSDLIRERRKELGESLDTFAPKAVDPVSGERVTRGWIYRLEKGEKVTPPEYEELCALAAASRLPLERLQDAAGQQFHGVDPLRSGTGEATAYVRKLDSLPADQRERLLRLIDTLVPPQSGEER</sequence>
<name>A0ABU0RRJ0_9ACTN</name>
<evidence type="ECO:0000313" key="2">
    <source>
        <dbReference type="EMBL" id="MDQ0933767.1"/>
    </source>
</evidence>
<evidence type="ECO:0000256" key="1">
    <source>
        <dbReference type="SAM" id="MobiDB-lite"/>
    </source>
</evidence>
<feature type="region of interest" description="Disordered" evidence="1">
    <location>
        <begin position="1"/>
        <end position="24"/>
    </location>
</feature>
<comment type="caution">
    <text evidence="2">The sequence shown here is derived from an EMBL/GenBank/DDBJ whole genome shotgun (WGS) entry which is preliminary data.</text>
</comment>
<protein>
    <submittedName>
        <fullName evidence="2">Transcriptional regulator with XRE-family HTH domain</fullName>
    </submittedName>
</protein>
<evidence type="ECO:0000313" key="3">
    <source>
        <dbReference type="Proteomes" id="UP001223072"/>
    </source>
</evidence>
<dbReference type="InterPro" id="IPR010982">
    <property type="entry name" value="Lambda_DNA-bd_dom_sf"/>
</dbReference>
<organism evidence="2 3">
    <name type="scientific">Streptomyces turgidiscabies</name>
    <dbReference type="NCBI Taxonomy" id="85558"/>
    <lineage>
        <taxon>Bacteria</taxon>
        <taxon>Bacillati</taxon>
        <taxon>Actinomycetota</taxon>
        <taxon>Actinomycetes</taxon>
        <taxon>Kitasatosporales</taxon>
        <taxon>Streptomycetaceae</taxon>
        <taxon>Streptomyces</taxon>
    </lineage>
</organism>
<reference evidence="2 3" key="1">
    <citation type="submission" date="2023-07" db="EMBL/GenBank/DDBJ databases">
        <title>Comparative genomics of wheat-associated soil bacteria to identify genetic determinants of phenazine resistance.</title>
        <authorList>
            <person name="Mouncey N."/>
        </authorList>
    </citation>
    <scope>NUCLEOTIDE SEQUENCE [LARGE SCALE GENOMIC DNA]</scope>
    <source>
        <strain evidence="2 3">W2I16</strain>
    </source>
</reference>
<dbReference type="Proteomes" id="UP001223072">
    <property type="component" value="Unassembled WGS sequence"/>
</dbReference>
<accession>A0ABU0RRJ0</accession>
<keyword evidence="3" id="KW-1185">Reference proteome</keyword>
<dbReference type="Gene3D" id="1.10.260.40">
    <property type="entry name" value="lambda repressor-like DNA-binding domains"/>
    <property type="match status" value="1"/>
</dbReference>